<dbReference type="Gene3D" id="3.30.429.10">
    <property type="entry name" value="Macrophage Migration Inhibitory Factor"/>
    <property type="match status" value="1"/>
</dbReference>
<dbReference type="AlphaFoldDB" id="A0A090Y5K6"/>
<dbReference type="InterPro" id="IPR037479">
    <property type="entry name" value="Tauto_MSAD"/>
</dbReference>
<dbReference type="Proteomes" id="UP000029278">
    <property type="component" value="Unassembled WGS sequence"/>
</dbReference>
<gene>
    <name evidence="1" type="primary">msaD</name>
    <name evidence="1" type="ORF">DJ90_2842</name>
    <name evidence="2" type="ORF">GNQ08_17400</name>
</gene>
<dbReference type="PANTHER" id="PTHR38460">
    <property type="entry name" value="TAUTOMERASE YOLI-RELATED"/>
    <property type="match status" value="1"/>
</dbReference>
<dbReference type="EMBL" id="JMQA01000053">
    <property type="protein sequence ID" value="KFM93092.1"/>
    <property type="molecule type" value="Genomic_DNA"/>
</dbReference>
<dbReference type="RefSeq" id="WP_036624486.1">
    <property type="nucleotide sequence ID" value="NZ_BGML01000001.1"/>
</dbReference>
<dbReference type="Proteomes" id="UP000442469">
    <property type="component" value="Unassembled WGS sequence"/>
</dbReference>
<dbReference type="GeneID" id="77008541"/>
<proteinExistence type="predicted"/>
<evidence type="ECO:0000313" key="4">
    <source>
        <dbReference type="Proteomes" id="UP000442469"/>
    </source>
</evidence>
<dbReference type="EMBL" id="WNZZ01000013">
    <property type="protein sequence ID" value="MUG24164.1"/>
    <property type="molecule type" value="Genomic_DNA"/>
</dbReference>
<dbReference type="SUPFAM" id="SSF55331">
    <property type="entry name" value="Tautomerase/MIF"/>
    <property type="match status" value="1"/>
</dbReference>
<evidence type="ECO:0000313" key="3">
    <source>
        <dbReference type="Proteomes" id="UP000029278"/>
    </source>
</evidence>
<dbReference type="Pfam" id="PF14552">
    <property type="entry name" value="Tautomerase_2"/>
    <property type="match status" value="1"/>
</dbReference>
<dbReference type="OrthoDB" id="9804765at2"/>
<name>A0A090Y5K6_PAEMA</name>
<dbReference type="STRING" id="44252.DJ90_2842"/>
<accession>A0A090Y5K6</accession>
<evidence type="ECO:0000313" key="1">
    <source>
        <dbReference type="EMBL" id="KFM93092.1"/>
    </source>
</evidence>
<reference evidence="2 4" key="2">
    <citation type="submission" date="2019-11" db="EMBL/GenBank/DDBJ databases">
        <title>Draft genome sequences of five Paenibacillus species of dairy origin.</title>
        <authorList>
            <person name="Olajide A.M."/>
            <person name="Chen S."/>
            <person name="Lapointe G."/>
        </authorList>
    </citation>
    <scope>NUCLEOTIDE SEQUENCE [LARGE SCALE GENOMIC DNA]</scope>
    <source>
        <strain evidence="2 4">3CT49</strain>
    </source>
</reference>
<dbReference type="InterPro" id="IPR014347">
    <property type="entry name" value="Tautomerase/MIF_sf"/>
</dbReference>
<keyword evidence="3" id="KW-1185">Reference proteome</keyword>
<evidence type="ECO:0000313" key="2">
    <source>
        <dbReference type="EMBL" id="MUG24164.1"/>
    </source>
</evidence>
<sequence length="129" mass="14597">MPLLRFDVIEGRSPEELRKLLDAAHDAMVEAFQVPVTDRYQIVHQHPAHEMIIEDTGLGFKRTDQVVVISIVSKERTPAQKERLYKLLAERLKQECGIEPTDVIISLVQNGPADWSFGMGEAQFLTGKL</sequence>
<comment type="caution">
    <text evidence="1">The sequence shown here is derived from an EMBL/GenBank/DDBJ whole genome shotgun (WGS) entry which is preliminary data.</text>
</comment>
<dbReference type="HOGENOM" id="CLU_148073_0_0_9"/>
<dbReference type="PATRIC" id="fig|44252.3.peg.6148"/>
<organism evidence="1 3">
    <name type="scientific">Paenibacillus macerans</name>
    <name type="common">Bacillus macerans</name>
    <dbReference type="NCBI Taxonomy" id="44252"/>
    <lineage>
        <taxon>Bacteria</taxon>
        <taxon>Bacillati</taxon>
        <taxon>Bacillota</taxon>
        <taxon>Bacilli</taxon>
        <taxon>Bacillales</taxon>
        <taxon>Paenibacillaceae</taxon>
        <taxon>Paenibacillus</taxon>
    </lineage>
</organism>
<protein>
    <submittedName>
        <fullName evidence="1">Malonate semialdehyde decarboxylase</fullName>
    </submittedName>
    <submittedName>
        <fullName evidence="2">Tautomerase family protein</fullName>
    </submittedName>
</protein>
<dbReference type="PANTHER" id="PTHR38460:SF1">
    <property type="entry name" value="TAUTOMERASE YOLI-RELATED"/>
    <property type="match status" value="1"/>
</dbReference>
<reference evidence="1 3" key="1">
    <citation type="submission" date="2014-04" db="EMBL/GenBank/DDBJ databases">
        <authorList>
            <person name="Bishop-Lilly K.A."/>
            <person name="Broomall S.M."/>
            <person name="Chain P.S."/>
            <person name="Chertkov O."/>
            <person name="Coyne S.R."/>
            <person name="Daligault H.E."/>
            <person name="Davenport K.W."/>
            <person name="Erkkila T."/>
            <person name="Frey K.G."/>
            <person name="Gibbons H.S."/>
            <person name="Gu W."/>
            <person name="Jaissle J."/>
            <person name="Johnson S.L."/>
            <person name="Koroleva G.I."/>
            <person name="Ladner J.T."/>
            <person name="Lo C.-C."/>
            <person name="Minogue T.D."/>
            <person name="Munk C."/>
            <person name="Palacios G.F."/>
            <person name="Redden C.L."/>
            <person name="Rosenzweig C.N."/>
            <person name="Scholz M.B."/>
            <person name="Teshima H."/>
            <person name="Xu Y."/>
        </authorList>
    </citation>
    <scope>NUCLEOTIDE SEQUENCE [LARGE SCALE GENOMIC DNA]</scope>
    <source>
        <strain evidence="1 3">8244</strain>
    </source>
</reference>